<gene>
    <name evidence="1" type="ORF">KO508_02705</name>
</gene>
<organism evidence="1 2">
    <name type="scientific">Marinobacter salexigens</name>
    <dbReference type="NCBI Taxonomy" id="1925763"/>
    <lineage>
        <taxon>Bacteria</taxon>
        <taxon>Pseudomonadati</taxon>
        <taxon>Pseudomonadota</taxon>
        <taxon>Gammaproteobacteria</taxon>
        <taxon>Pseudomonadales</taxon>
        <taxon>Marinobacteraceae</taxon>
        <taxon>Marinobacter</taxon>
    </lineage>
</organism>
<proteinExistence type="predicted"/>
<comment type="caution">
    <text evidence="1">The sequence shown here is derived from an EMBL/GenBank/DDBJ whole genome shotgun (WGS) entry which is preliminary data.</text>
</comment>
<dbReference type="Proteomes" id="UP000753376">
    <property type="component" value="Unassembled WGS sequence"/>
</dbReference>
<reference evidence="1 2" key="1">
    <citation type="submission" date="2021-05" db="EMBL/GenBank/DDBJ databases">
        <title>Draft genomes of bacteria isolated from model marine particles.</title>
        <authorList>
            <person name="Datta M.S."/>
            <person name="Schwartzman J.A."/>
            <person name="Enke T.N."/>
            <person name="Saavedra J."/>
            <person name="Cermak N."/>
            <person name="Cordero O.X."/>
        </authorList>
    </citation>
    <scope>NUCLEOTIDE SEQUENCE [LARGE SCALE GENOMIC DNA]</scope>
    <source>
        <strain evidence="1 2">D2M19</strain>
    </source>
</reference>
<evidence type="ECO:0000313" key="2">
    <source>
        <dbReference type="Proteomes" id="UP000753376"/>
    </source>
</evidence>
<name>A0ABS6A5E8_9GAMM</name>
<sequence>MIRFYVLLALLLPVTGYAHYIPKDAQLEVNASVVATWRSASLVDEYEFWQIPGTMMGGHAWPQEKGVSVDETMLSLGSRINERVFAVIEIGSHGGGGDHTDEIELQHAYLGYTCCETTGPWVLEAGKMSAVFSPSLASHAADRRVSDAPLVNDVFFGRDFHDEGVRFWWHETAGVSAGVELWRGTAYPATDTGDTNWDVFARYQWQGERLTLSGGGWFYQASAESRADHRYGGTHTHTPVAPPGVTAALFPDTRFTGDTDITGLHGAIRYNPEPYWQWGVEAELMQMDMGGMLHDSAGREASVDSEQFGVWVQPYVQWRRHTVGIRGEWLSTDNHLVGAAAPVLATDSGLANPQDHDPERYSAFWHWQWRDNLALRTEVTEDRTLPESDLRWSVGVIWSGRLWPENSGSSAGHQH</sequence>
<evidence type="ECO:0000313" key="1">
    <source>
        <dbReference type="EMBL" id="MBU2872905.1"/>
    </source>
</evidence>
<dbReference type="EMBL" id="JAHKPV010000001">
    <property type="protein sequence ID" value="MBU2872905.1"/>
    <property type="molecule type" value="Genomic_DNA"/>
</dbReference>
<protein>
    <submittedName>
        <fullName evidence="1">Uncharacterized protein</fullName>
    </submittedName>
</protein>
<dbReference type="RefSeq" id="WP_216006788.1">
    <property type="nucleotide sequence ID" value="NZ_JAHKPV010000001.1"/>
</dbReference>
<accession>A0ABS6A5E8</accession>
<keyword evidence="2" id="KW-1185">Reference proteome</keyword>